<evidence type="ECO:0000313" key="3">
    <source>
        <dbReference type="EMBL" id="CAG2218859.1"/>
    </source>
</evidence>
<keyword evidence="1" id="KW-0812">Transmembrane</keyword>
<feature type="chain" id="PRO_5035725067" evidence="2">
    <location>
        <begin position="19"/>
        <end position="526"/>
    </location>
</feature>
<keyword evidence="2" id="KW-0732">Signal</keyword>
<keyword evidence="1" id="KW-1133">Transmembrane helix</keyword>
<organism evidence="3 4">
    <name type="scientific">Mytilus edulis</name>
    <name type="common">Blue mussel</name>
    <dbReference type="NCBI Taxonomy" id="6550"/>
    <lineage>
        <taxon>Eukaryota</taxon>
        <taxon>Metazoa</taxon>
        <taxon>Spiralia</taxon>
        <taxon>Lophotrochozoa</taxon>
        <taxon>Mollusca</taxon>
        <taxon>Bivalvia</taxon>
        <taxon>Autobranchia</taxon>
        <taxon>Pteriomorphia</taxon>
        <taxon>Mytilida</taxon>
        <taxon>Mytiloidea</taxon>
        <taxon>Mytilidae</taxon>
        <taxon>Mytilinae</taxon>
        <taxon>Mytilus</taxon>
    </lineage>
</organism>
<name>A0A8S3SJJ2_MYTED</name>
<gene>
    <name evidence="3" type="ORF">MEDL_32443</name>
</gene>
<reference evidence="3" key="1">
    <citation type="submission" date="2021-03" db="EMBL/GenBank/DDBJ databases">
        <authorList>
            <person name="Bekaert M."/>
        </authorList>
    </citation>
    <scope>NUCLEOTIDE SEQUENCE</scope>
</reference>
<comment type="caution">
    <text evidence="3">The sequence shown here is derived from an EMBL/GenBank/DDBJ whole genome shotgun (WGS) entry which is preliminary data.</text>
</comment>
<dbReference type="OrthoDB" id="10479388at2759"/>
<feature type="signal peptide" evidence="2">
    <location>
        <begin position="1"/>
        <end position="18"/>
    </location>
</feature>
<accession>A0A8S3SJJ2</accession>
<proteinExistence type="predicted"/>
<dbReference type="AlphaFoldDB" id="A0A8S3SJJ2"/>
<sequence length="526" mass="60452">MMFMLHLLEFLCFSVVQTGSYLTESKQQMNWFESFNYCKLSTLKNIKEVNVTTVWLSGLYLQTPWMFYRGCFELIGTWDIPAYPYSPSKHKWNITSACSDRYVGKTHFCPEDKTADFHNVKCLLLNESLQYVPVSCNLNYSALCESESERELTTETNDVNMVTIRSTARTKRTSISGKSTTASTETRKSVSRTITNVTEIGITYKLKNFTELTTETSNIKKETSLVTSPLNRTGISEISTTASPETRQSDLETAYVTEQRIKTADINIHHLKTSHSSNEMSIISEAFTTTASSWIKSLIYVKITPILVITVVGALIAIVVILLLYRRKRKRIIYHSRILLANDIHASLEGEQTIQMFSSNDRSRDKTNTVPFILQQKQRPGNISVSNYQDPIDMENQYQRLDFTMRSDLKEVHDDYAMQFYKQTSVPAVNDDGSKPLNKSGLTKQTIDLKEVYDYYSLPYNELSRPPEVKMDDMKIQIKVRPSVKRNDEKHNNVAYCDTAIIHEDFLYDIPKHSSRSLYNRCSIKK</sequence>
<dbReference type="Proteomes" id="UP000683360">
    <property type="component" value="Unassembled WGS sequence"/>
</dbReference>
<evidence type="ECO:0000313" key="4">
    <source>
        <dbReference type="Proteomes" id="UP000683360"/>
    </source>
</evidence>
<feature type="transmembrane region" description="Helical" evidence="1">
    <location>
        <begin position="306"/>
        <end position="325"/>
    </location>
</feature>
<evidence type="ECO:0000256" key="1">
    <source>
        <dbReference type="SAM" id="Phobius"/>
    </source>
</evidence>
<dbReference type="CDD" id="cd12087">
    <property type="entry name" value="TM_EGFR-like"/>
    <property type="match status" value="1"/>
</dbReference>
<protein>
    <submittedName>
        <fullName evidence="3">Uncharacterized protein</fullName>
    </submittedName>
</protein>
<keyword evidence="4" id="KW-1185">Reference proteome</keyword>
<keyword evidence="1" id="KW-0472">Membrane</keyword>
<evidence type="ECO:0000256" key="2">
    <source>
        <dbReference type="SAM" id="SignalP"/>
    </source>
</evidence>
<dbReference type="EMBL" id="CAJPWZ010001613">
    <property type="protein sequence ID" value="CAG2218859.1"/>
    <property type="molecule type" value="Genomic_DNA"/>
</dbReference>